<dbReference type="GO" id="GO:0003730">
    <property type="term" value="F:mRNA 3'-UTR binding"/>
    <property type="evidence" value="ECO:0007669"/>
    <property type="project" value="TreeGrafter"/>
</dbReference>
<feature type="region of interest" description="Disordered" evidence="4">
    <location>
        <begin position="187"/>
        <end position="208"/>
    </location>
</feature>
<dbReference type="Proteomes" id="UP000270296">
    <property type="component" value="Unassembled WGS sequence"/>
</dbReference>
<dbReference type="GO" id="GO:0071013">
    <property type="term" value="C:catalytic step 2 spliceosome"/>
    <property type="evidence" value="ECO:0007669"/>
    <property type="project" value="TreeGrafter"/>
</dbReference>
<dbReference type="PANTHER" id="PTHR48026">
    <property type="entry name" value="HOMOLOGOUS TO DROSOPHILA SQD (SQUID) PROTEIN"/>
    <property type="match status" value="1"/>
</dbReference>
<name>A0A183IJ70_9BILA</name>
<evidence type="ECO:0000313" key="6">
    <source>
        <dbReference type="EMBL" id="VDP01974.1"/>
    </source>
</evidence>
<feature type="domain" description="RRM" evidence="5">
    <location>
        <begin position="10"/>
        <end position="87"/>
    </location>
</feature>
<gene>
    <name evidence="6" type="ORF">SBAD_LOCUS3666</name>
</gene>
<dbReference type="PROSITE" id="PS50102">
    <property type="entry name" value="RRM"/>
    <property type="match status" value="2"/>
</dbReference>
<protein>
    <submittedName>
        <fullName evidence="8">RRM domain-containing protein</fullName>
    </submittedName>
</protein>
<keyword evidence="2 3" id="KW-0694">RNA-binding</keyword>
<dbReference type="InterPro" id="IPR012677">
    <property type="entry name" value="Nucleotide-bd_a/b_plait_sf"/>
</dbReference>
<dbReference type="WBParaSite" id="SBAD_0000383001-mRNA-1">
    <property type="protein sequence ID" value="SBAD_0000383001-mRNA-1"/>
    <property type="gene ID" value="SBAD_0000383001"/>
</dbReference>
<evidence type="ECO:0000256" key="3">
    <source>
        <dbReference type="PROSITE-ProRule" id="PRU00176"/>
    </source>
</evidence>
<dbReference type="SMART" id="SM00360">
    <property type="entry name" value="RRM"/>
    <property type="match status" value="2"/>
</dbReference>
<dbReference type="InterPro" id="IPR000504">
    <property type="entry name" value="RRM_dom"/>
</dbReference>
<keyword evidence="1" id="KW-0677">Repeat</keyword>
<evidence type="ECO:0000256" key="1">
    <source>
        <dbReference type="ARBA" id="ARBA00022737"/>
    </source>
</evidence>
<dbReference type="OrthoDB" id="1875751at2759"/>
<dbReference type="InterPro" id="IPR035979">
    <property type="entry name" value="RBD_domain_sf"/>
</dbReference>
<keyword evidence="7" id="KW-1185">Reference proteome</keyword>
<dbReference type="CDD" id="cd12328">
    <property type="entry name" value="RRM2_hnRNPA_like"/>
    <property type="match status" value="1"/>
</dbReference>
<sequence length="282" mass="30759">MADFSCNQYRKLFIGGITPNTTDEVLKEYYSQYGEVKDVVVMKDPNTKRSRGFGFVTFADADQLDAAMAARPHVVDGKEVEAKRAMPHKNKTKPLITKNTCKVYVSGIKEDHTEDMLRDYFTQFGNISEVEIKVDQQTGKKRGFAFVTFDDYDPVDRVVLARSHIINGKRCDVKKALSKEEMRKVQQLELERQQRETRSRGYGREGGGYGGGGYDYSRGYGGGAVSNGYGGGYGAGGGGGYGGGSGGGSASYGRSGYGGGNSYQDYGSPGRSIRIMFITTLS</sequence>
<reference evidence="8" key="1">
    <citation type="submission" date="2016-06" db="UniProtKB">
        <authorList>
            <consortium name="WormBaseParasite"/>
        </authorList>
    </citation>
    <scope>IDENTIFICATION</scope>
</reference>
<evidence type="ECO:0000259" key="5">
    <source>
        <dbReference type="PROSITE" id="PS50102"/>
    </source>
</evidence>
<evidence type="ECO:0000256" key="4">
    <source>
        <dbReference type="SAM" id="MobiDB-lite"/>
    </source>
</evidence>
<accession>A0A183IJ70</accession>
<reference evidence="6 7" key="2">
    <citation type="submission" date="2018-11" db="EMBL/GenBank/DDBJ databases">
        <authorList>
            <consortium name="Pathogen Informatics"/>
        </authorList>
    </citation>
    <scope>NUCLEOTIDE SEQUENCE [LARGE SCALE GENOMIC DNA]</scope>
</reference>
<dbReference type="Pfam" id="PF00076">
    <property type="entry name" value="RRM_1"/>
    <property type="match status" value="2"/>
</dbReference>
<dbReference type="PANTHER" id="PTHR48026:SF14">
    <property type="entry name" value="HETEROGENEOUS NUCLEAR RIBONUCLEOPROTEIN A1"/>
    <property type="match status" value="1"/>
</dbReference>
<evidence type="ECO:0000313" key="8">
    <source>
        <dbReference type="WBParaSite" id="SBAD_0000383001-mRNA-1"/>
    </source>
</evidence>
<feature type="compositionally biased region" description="Basic and acidic residues" evidence="4">
    <location>
        <begin position="187"/>
        <end position="203"/>
    </location>
</feature>
<dbReference type="EMBL" id="UZAM01007878">
    <property type="protein sequence ID" value="VDP01974.1"/>
    <property type="molecule type" value="Genomic_DNA"/>
</dbReference>
<organism evidence="8">
    <name type="scientific">Soboliphyme baturini</name>
    <dbReference type="NCBI Taxonomy" id="241478"/>
    <lineage>
        <taxon>Eukaryota</taxon>
        <taxon>Metazoa</taxon>
        <taxon>Ecdysozoa</taxon>
        <taxon>Nematoda</taxon>
        <taxon>Enoplea</taxon>
        <taxon>Dorylaimia</taxon>
        <taxon>Dioctophymatida</taxon>
        <taxon>Dioctophymatoidea</taxon>
        <taxon>Soboliphymatidae</taxon>
        <taxon>Soboliphyme</taxon>
    </lineage>
</organism>
<dbReference type="SUPFAM" id="SSF54928">
    <property type="entry name" value="RNA-binding domain, RBD"/>
    <property type="match status" value="2"/>
</dbReference>
<dbReference type="FunFam" id="3.30.70.330:FF:000040">
    <property type="entry name" value="Heterogeneous nuclear ribonucleoprotein A2/B1"/>
    <property type="match status" value="1"/>
</dbReference>
<proteinExistence type="predicted"/>
<dbReference type="AlphaFoldDB" id="A0A183IJ70"/>
<dbReference type="GO" id="GO:0000398">
    <property type="term" value="P:mRNA splicing, via spliceosome"/>
    <property type="evidence" value="ECO:0007669"/>
    <property type="project" value="TreeGrafter"/>
</dbReference>
<feature type="domain" description="RRM" evidence="5">
    <location>
        <begin position="101"/>
        <end position="178"/>
    </location>
</feature>
<dbReference type="Gene3D" id="3.30.70.330">
    <property type="match status" value="2"/>
</dbReference>
<evidence type="ECO:0000313" key="7">
    <source>
        <dbReference type="Proteomes" id="UP000270296"/>
    </source>
</evidence>
<evidence type="ECO:0000256" key="2">
    <source>
        <dbReference type="ARBA" id="ARBA00022884"/>
    </source>
</evidence>
<dbReference type="GO" id="GO:0098687">
    <property type="term" value="C:chromosomal region"/>
    <property type="evidence" value="ECO:0007669"/>
    <property type="project" value="UniProtKB-ARBA"/>
</dbReference>